<dbReference type="AlphaFoldDB" id="A0A5C6AWQ5"/>
<feature type="transmembrane region" description="Helical" evidence="2">
    <location>
        <begin position="522"/>
        <end position="539"/>
    </location>
</feature>
<feature type="transmembrane region" description="Helical" evidence="2">
    <location>
        <begin position="236"/>
        <end position="256"/>
    </location>
</feature>
<evidence type="ECO:0000256" key="1">
    <source>
        <dbReference type="SAM" id="MobiDB-lite"/>
    </source>
</evidence>
<feature type="transmembrane region" description="Helical" evidence="2">
    <location>
        <begin position="145"/>
        <end position="165"/>
    </location>
</feature>
<dbReference type="RefSeq" id="WP_146576324.1">
    <property type="nucleotide sequence ID" value="NZ_SJPM01000001.1"/>
</dbReference>
<feature type="transmembrane region" description="Helical" evidence="2">
    <location>
        <begin position="407"/>
        <end position="432"/>
    </location>
</feature>
<feature type="region of interest" description="Disordered" evidence="1">
    <location>
        <begin position="795"/>
        <end position="818"/>
    </location>
</feature>
<keyword evidence="2" id="KW-0812">Transmembrane</keyword>
<feature type="transmembrane region" description="Helical" evidence="2">
    <location>
        <begin position="487"/>
        <end position="510"/>
    </location>
</feature>
<feature type="transmembrane region" description="Helical" evidence="2">
    <location>
        <begin position="754"/>
        <end position="776"/>
    </location>
</feature>
<feature type="transmembrane region" description="Helical" evidence="2">
    <location>
        <begin position="177"/>
        <end position="197"/>
    </location>
</feature>
<keyword evidence="2" id="KW-1133">Transmembrane helix</keyword>
<name>A0A5C6AWQ5_9BACT</name>
<reference evidence="3 4" key="1">
    <citation type="submission" date="2019-02" db="EMBL/GenBank/DDBJ databases">
        <title>Deep-cultivation of Planctomycetes and their phenomic and genomic characterization uncovers novel biology.</title>
        <authorList>
            <person name="Wiegand S."/>
            <person name="Jogler M."/>
            <person name="Boedeker C."/>
            <person name="Pinto D."/>
            <person name="Vollmers J."/>
            <person name="Rivas-Marin E."/>
            <person name="Kohn T."/>
            <person name="Peeters S.H."/>
            <person name="Heuer A."/>
            <person name="Rast P."/>
            <person name="Oberbeckmann S."/>
            <person name="Bunk B."/>
            <person name="Jeske O."/>
            <person name="Meyerdierks A."/>
            <person name="Storesund J.E."/>
            <person name="Kallscheuer N."/>
            <person name="Luecker S."/>
            <person name="Lage O.M."/>
            <person name="Pohl T."/>
            <person name="Merkel B.J."/>
            <person name="Hornburger P."/>
            <person name="Mueller R.-W."/>
            <person name="Bruemmer F."/>
            <person name="Labrenz M."/>
            <person name="Spormann A.M."/>
            <person name="Op Den Camp H."/>
            <person name="Overmann J."/>
            <person name="Amann R."/>
            <person name="Jetten M.S.M."/>
            <person name="Mascher T."/>
            <person name="Medema M.H."/>
            <person name="Devos D.P."/>
            <person name="Kaster A.-K."/>
            <person name="Ovreas L."/>
            <person name="Rohde M."/>
            <person name="Galperin M.Y."/>
            <person name="Jogler C."/>
        </authorList>
    </citation>
    <scope>NUCLEOTIDE SEQUENCE [LARGE SCALE GENOMIC DNA]</scope>
    <source>
        <strain evidence="3 4">Pla100</strain>
    </source>
</reference>
<gene>
    <name evidence="3" type="ORF">Pla100_08360</name>
</gene>
<evidence type="ECO:0000313" key="4">
    <source>
        <dbReference type="Proteomes" id="UP000316213"/>
    </source>
</evidence>
<dbReference type="EMBL" id="SJPM01000001">
    <property type="protein sequence ID" value="TWU03901.1"/>
    <property type="molecule type" value="Genomic_DNA"/>
</dbReference>
<evidence type="ECO:0000313" key="3">
    <source>
        <dbReference type="EMBL" id="TWU03901.1"/>
    </source>
</evidence>
<protein>
    <recommendedName>
        <fullName evidence="5">Bacterial membrane protein YfhO</fullName>
    </recommendedName>
</protein>
<feature type="compositionally biased region" description="Basic and acidic residues" evidence="1">
    <location>
        <begin position="795"/>
        <end position="817"/>
    </location>
</feature>
<keyword evidence="4" id="KW-1185">Reference proteome</keyword>
<feature type="transmembrane region" description="Helical" evidence="2">
    <location>
        <begin position="369"/>
        <end position="387"/>
    </location>
</feature>
<feature type="transmembrane region" description="Helical" evidence="2">
    <location>
        <begin position="120"/>
        <end position="139"/>
    </location>
</feature>
<accession>A0A5C6AWQ5</accession>
<dbReference type="OrthoDB" id="231679at2"/>
<evidence type="ECO:0008006" key="5">
    <source>
        <dbReference type="Google" id="ProtNLM"/>
    </source>
</evidence>
<dbReference type="Proteomes" id="UP000316213">
    <property type="component" value="Unassembled WGS sequence"/>
</dbReference>
<evidence type="ECO:0000256" key="2">
    <source>
        <dbReference type="SAM" id="Phobius"/>
    </source>
</evidence>
<organism evidence="3 4">
    <name type="scientific">Neorhodopirellula pilleata</name>
    <dbReference type="NCBI Taxonomy" id="2714738"/>
    <lineage>
        <taxon>Bacteria</taxon>
        <taxon>Pseudomonadati</taxon>
        <taxon>Planctomycetota</taxon>
        <taxon>Planctomycetia</taxon>
        <taxon>Pirellulales</taxon>
        <taxon>Pirellulaceae</taxon>
        <taxon>Neorhodopirellula</taxon>
    </lineage>
</organism>
<feature type="transmembrane region" description="Helical" evidence="2">
    <location>
        <begin position="444"/>
        <end position="467"/>
    </location>
</feature>
<proteinExistence type="predicted"/>
<feature type="transmembrane region" description="Helical" evidence="2">
    <location>
        <begin position="203"/>
        <end position="224"/>
    </location>
</feature>
<comment type="caution">
    <text evidence="3">The sequence shown here is derived from an EMBL/GenBank/DDBJ whole genome shotgun (WGS) entry which is preliminary data.</text>
</comment>
<feature type="transmembrane region" description="Helical" evidence="2">
    <location>
        <begin position="330"/>
        <end position="348"/>
    </location>
</feature>
<sequence length="843" mass="93598">MPILVGPVCVVALLASVLLGTDRLAFRDVSYFYTPLYDYVAKRCAEHPFNAFGAAIWNPLDLTGMSLAGETTTAVFYPVRMLVYAADWTAETSISVYVAVHLILASLSANWLARTYRCRPWSAAIAGIVYPLSGTVLFLATNPPFLVSAAWLPFLMGALLRPSVAATTVKVHLTARLANACHGVPLASVAMAMMILGGDPSTAFHAVLMLGLVSLSRLLVQWLVSLRAKNKRGGWLIGRTITTCAIAAALSAPQLAASIDWSRQSDRVSMTGNRAVQRSNAFAFSFPAWRIAEFGIPNLYGTPWPVHHRWDRIAFEREGGRPDNALWTPTVYMGASAWLFASVLIARFGKIGFKRAWLRWLRSSMAMEWTVIGSVSLLASMGSYTPLYGWMMDWIPGYDALRYPSKWLPFVTLSLALGLARGALVMELGASVTAGKPCPSVVRWAWRTFIGLLVVLVVLSAVVNRLPQASGVADYYWGPFQIDLAKSAYLATSTHWFVVVVGLGSLGWGLRHAKSAGARRRWVPVLVIVVAADLVFAHHDLVPRINRIAEHQRLQTSPDFPGGMSWMNTLPRGGALPRWQALSSVDRMVEVEATLRSSWFGRWHLENNQAKFNSLVSIRPAAVAEFWVTARQVTANQSPQQRQRQWDRWMSQWNIVGSIVRQDGEIRWEPVRPSSFVEPPAMIVPEDSIEVHLQRPETIRRVVYQDGNWTATALAIGTSDASPIELNVRPEGSLAQSILVPAGDWRIQWRYSPWWFFPTISLALVTWFSIAASVYWKRFIGARTGSVDRGALRDSLDAHEENHNREQKSDRRADDQRTTPNGLRVAIFKAAAALPAFVLEIQP</sequence>
<keyword evidence="2" id="KW-0472">Membrane</keyword>